<name>A0A4V3DEJ9_9PROT</name>
<accession>A0A4V3DEJ9</accession>
<proteinExistence type="predicted"/>
<dbReference type="Pfam" id="PF07310">
    <property type="entry name" value="PAS_5"/>
    <property type="match status" value="1"/>
</dbReference>
<dbReference type="Proteomes" id="UP000295783">
    <property type="component" value="Unassembled WGS sequence"/>
</dbReference>
<protein>
    <submittedName>
        <fullName evidence="1">PAS domain-containing protein</fullName>
    </submittedName>
</protein>
<sequence>MTSETPDLPETPPSLIEQLHAYWLGLAGGATPERAQFDPGAVKPLLPYICIVDFEDQPFRVRYRLSGSKVDEMNGFNLTGRYLDDIVRADPTGGGQHILDHYRKCWETGQPSFSSYLWPTKAGDQLGVRFAMFPLKLNGRVRQCIGIEDWEETFDPIVETIVPFSEKGGEGQ</sequence>
<gene>
    <name evidence="1" type="ORF">A8950_2580</name>
</gene>
<dbReference type="AlphaFoldDB" id="A0A4V3DEJ9"/>
<keyword evidence="2" id="KW-1185">Reference proteome</keyword>
<evidence type="ECO:0000313" key="2">
    <source>
        <dbReference type="Proteomes" id="UP000295783"/>
    </source>
</evidence>
<dbReference type="InterPro" id="IPR009922">
    <property type="entry name" value="DUF1457"/>
</dbReference>
<organism evidence="1 2">
    <name type="scientific">Dongia mobilis</name>
    <dbReference type="NCBI Taxonomy" id="578943"/>
    <lineage>
        <taxon>Bacteria</taxon>
        <taxon>Pseudomonadati</taxon>
        <taxon>Pseudomonadota</taxon>
        <taxon>Alphaproteobacteria</taxon>
        <taxon>Rhodospirillales</taxon>
        <taxon>Dongiaceae</taxon>
        <taxon>Dongia</taxon>
    </lineage>
</organism>
<dbReference type="RefSeq" id="WP_166645152.1">
    <property type="nucleotide sequence ID" value="NZ_SNYW01000009.1"/>
</dbReference>
<comment type="caution">
    <text evidence="1">The sequence shown here is derived from an EMBL/GenBank/DDBJ whole genome shotgun (WGS) entry which is preliminary data.</text>
</comment>
<dbReference type="EMBL" id="SNYW01000009">
    <property type="protein sequence ID" value="TDQ81511.1"/>
    <property type="molecule type" value="Genomic_DNA"/>
</dbReference>
<evidence type="ECO:0000313" key="1">
    <source>
        <dbReference type="EMBL" id="TDQ81511.1"/>
    </source>
</evidence>
<reference evidence="1 2" key="1">
    <citation type="submission" date="2019-03" db="EMBL/GenBank/DDBJ databases">
        <title>Genomic Encyclopedia of Type Strains, Phase III (KMG-III): the genomes of soil and plant-associated and newly described type strains.</title>
        <authorList>
            <person name="Whitman W."/>
        </authorList>
    </citation>
    <scope>NUCLEOTIDE SEQUENCE [LARGE SCALE GENOMIC DNA]</scope>
    <source>
        <strain evidence="1 2">CGMCC 1.7660</strain>
    </source>
</reference>